<dbReference type="RefSeq" id="WP_007255587.1">
    <property type="nucleotide sequence ID" value="NZ_CH724107.1"/>
</dbReference>
<reference evidence="1 2" key="1">
    <citation type="journal article" date="2010" name="J. Bacteriol.">
        <title>Genome sequences of Oceanicola granulosus HTCC2516(T) and Oceanicola batsensis HTCC2597(TDelta).</title>
        <authorList>
            <person name="Thrash J.C."/>
            <person name="Cho J.C."/>
            <person name="Vergin K.L."/>
            <person name="Giovannoni S.J."/>
        </authorList>
    </citation>
    <scope>NUCLEOTIDE SEQUENCE [LARGE SCALE GENOMIC DNA]</scope>
    <source>
        <strain evidence="2">ATCC BAA-861 / DSM 15982 / KCTC 12143 / HTCC2516</strain>
    </source>
</reference>
<protein>
    <submittedName>
        <fullName evidence="1">Phosphoglycerate mutase family protein</fullName>
    </submittedName>
</protein>
<organism evidence="1 2">
    <name type="scientific">Oceanicola granulosus (strain ATCC BAA-861 / DSM 15982 / KCTC 12143 / HTCC2516)</name>
    <dbReference type="NCBI Taxonomy" id="314256"/>
    <lineage>
        <taxon>Bacteria</taxon>
        <taxon>Pseudomonadati</taxon>
        <taxon>Pseudomonadota</taxon>
        <taxon>Alphaproteobacteria</taxon>
        <taxon>Rhodobacterales</taxon>
        <taxon>Roseobacteraceae</taxon>
        <taxon>Oceanicola</taxon>
    </lineage>
</organism>
<proteinExistence type="predicted"/>
<dbReference type="HOGENOM" id="CLU_2220469_0_0_5"/>
<comment type="caution">
    <text evidence="1">The sequence shown here is derived from an EMBL/GenBank/DDBJ whole genome shotgun (WGS) entry which is preliminary data.</text>
</comment>
<dbReference type="Proteomes" id="UP000003635">
    <property type="component" value="Unassembled WGS sequence"/>
</dbReference>
<gene>
    <name evidence="1" type="ORF">OG2516_10336</name>
</gene>
<dbReference type="InterPro" id="IPR013078">
    <property type="entry name" value="His_Pase_superF_clade-1"/>
</dbReference>
<sequence>MLEAWHRAEIQGNESFADFEARVTSVFQEAQAPGRRVLCITSGGVIGMVMRSLLRLDPTRMAHVLLPIWNSSIHRVQVMEHGTVLSGFNAIPHMEREDRAHARTHF</sequence>
<keyword evidence="2" id="KW-1185">Reference proteome</keyword>
<dbReference type="EMBL" id="AAOT01000001">
    <property type="protein sequence ID" value="EAR52853.1"/>
    <property type="molecule type" value="Genomic_DNA"/>
</dbReference>
<dbReference type="STRING" id="314256.OG2516_10336"/>
<dbReference type="SUPFAM" id="SSF53254">
    <property type="entry name" value="Phosphoglycerate mutase-like"/>
    <property type="match status" value="1"/>
</dbReference>
<dbReference type="InterPro" id="IPR029033">
    <property type="entry name" value="His_PPase_superfam"/>
</dbReference>
<evidence type="ECO:0000313" key="2">
    <source>
        <dbReference type="Proteomes" id="UP000003635"/>
    </source>
</evidence>
<dbReference type="Pfam" id="PF00300">
    <property type="entry name" value="His_Phos_1"/>
    <property type="match status" value="1"/>
</dbReference>
<dbReference type="eggNOG" id="COG0406">
    <property type="taxonomic scope" value="Bacteria"/>
</dbReference>
<accession>Q2CKD6</accession>
<dbReference type="Gene3D" id="3.40.50.1240">
    <property type="entry name" value="Phosphoglycerate mutase-like"/>
    <property type="match status" value="1"/>
</dbReference>
<evidence type="ECO:0000313" key="1">
    <source>
        <dbReference type="EMBL" id="EAR52853.1"/>
    </source>
</evidence>
<name>Q2CKD6_OCEGH</name>
<dbReference type="AlphaFoldDB" id="Q2CKD6"/>